<evidence type="ECO:0000313" key="3">
    <source>
        <dbReference type="Proteomes" id="UP001161757"/>
    </source>
</evidence>
<reference evidence="2" key="1">
    <citation type="submission" date="2023-01" db="EMBL/GenBank/DDBJ databases">
        <title>Exophiala dermititidis isolated from Cystic Fibrosis Patient.</title>
        <authorList>
            <person name="Kurbessoian T."/>
            <person name="Crocker A."/>
            <person name="Murante D."/>
            <person name="Hogan D.A."/>
            <person name="Stajich J.E."/>
        </authorList>
    </citation>
    <scope>NUCLEOTIDE SEQUENCE</scope>
    <source>
        <strain evidence="2">Ex8</strain>
    </source>
</reference>
<feature type="compositionally biased region" description="Basic and acidic residues" evidence="1">
    <location>
        <begin position="12"/>
        <end position="26"/>
    </location>
</feature>
<feature type="compositionally biased region" description="Polar residues" evidence="1">
    <location>
        <begin position="27"/>
        <end position="36"/>
    </location>
</feature>
<dbReference type="EMBL" id="JAJGCB010000002">
    <property type="protein sequence ID" value="KAJ8994709.1"/>
    <property type="molecule type" value="Genomic_DNA"/>
</dbReference>
<feature type="compositionally biased region" description="Polar residues" evidence="1">
    <location>
        <begin position="104"/>
        <end position="113"/>
    </location>
</feature>
<proteinExistence type="predicted"/>
<organism evidence="2 3">
    <name type="scientific">Exophiala dermatitidis</name>
    <name type="common">Black yeast-like fungus</name>
    <name type="synonym">Wangiella dermatitidis</name>
    <dbReference type="NCBI Taxonomy" id="5970"/>
    <lineage>
        <taxon>Eukaryota</taxon>
        <taxon>Fungi</taxon>
        <taxon>Dikarya</taxon>
        <taxon>Ascomycota</taxon>
        <taxon>Pezizomycotina</taxon>
        <taxon>Eurotiomycetes</taxon>
        <taxon>Chaetothyriomycetidae</taxon>
        <taxon>Chaetothyriales</taxon>
        <taxon>Herpotrichiellaceae</taxon>
        <taxon>Exophiala</taxon>
    </lineage>
</organism>
<feature type="compositionally biased region" description="Basic and acidic residues" evidence="1">
    <location>
        <begin position="186"/>
        <end position="201"/>
    </location>
</feature>
<comment type="caution">
    <text evidence="2">The sequence shown here is derived from an EMBL/GenBank/DDBJ whole genome shotgun (WGS) entry which is preliminary data.</text>
</comment>
<evidence type="ECO:0000313" key="2">
    <source>
        <dbReference type="EMBL" id="KAJ8994709.1"/>
    </source>
</evidence>
<name>A0AAN6IXA4_EXODE</name>
<feature type="compositionally biased region" description="Basic and acidic residues" evidence="1">
    <location>
        <begin position="60"/>
        <end position="72"/>
    </location>
</feature>
<accession>A0AAN6IXA4</accession>
<evidence type="ECO:0000256" key="1">
    <source>
        <dbReference type="SAM" id="MobiDB-lite"/>
    </source>
</evidence>
<feature type="region of interest" description="Disordered" evidence="1">
    <location>
        <begin position="173"/>
        <end position="203"/>
    </location>
</feature>
<feature type="compositionally biased region" description="Basic residues" evidence="1">
    <location>
        <begin position="82"/>
        <end position="91"/>
    </location>
</feature>
<dbReference type="AlphaFoldDB" id="A0AAN6IXA4"/>
<dbReference type="Proteomes" id="UP001161757">
    <property type="component" value="Unassembled WGS sequence"/>
</dbReference>
<protein>
    <submittedName>
        <fullName evidence="2">Uncharacterized protein</fullName>
    </submittedName>
</protein>
<sequence length="309" mass="33977">MPATTRSKTKQARLEDFGAGDSKSESGSKNATSGKTTKSEGKEFESKDSAATTKAKQNKAKKDAPANKRKSTDSNSDDQSKKSRPAKRRHVKAEPEPEPEPSEGKQSQLTKSGEVSPPDTDAPEHKPIMINRAPVLQLWSACVAHRLYPELSWETCLAIGSAISTLCAISKGRSIGMIDPPDTADEERKQRKEAQKRRDEAGADDEVQVMGFRLLVKGEDVLLQGKPKHGSEAPLKGKFGGDDDYQRVKDAMDTALARWTGDEESKKELNKRAFHMYESFRPTVQSGQGGWGRKGPLSIDKIKDVVERK</sequence>
<gene>
    <name evidence="2" type="ORF">HRR80_001413</name>
</gene>
<feature type="compositionally biased region" description="Basic and acidic residues" evidence="1">
    <location>
        <begin position="37"/>
        <end position="48"/>
    </location>
</feature>
<feature type="region of interest" description="Disordered" evidence="1">
    <location>
        <begin position="1"/>
        <end position="126"/>
    </location>
</feature>